<comment type="similarity">
    <text evidence="4 19">Belongs to the homoserine dehydrogenase family.</text>
</comment>
<dbReference type="Pfam" id="PF00742">
    <property type="entry name" value="Homoserine_dh"/>
    <property type="match status" value="1"/>
</dbReference>
<dbReference type="InterPro" id="IPR002912">
    <property type="entry name" value="ACT_dom"/>
</dbReference>
<evidence type="ECO:0000256" key="4">
    <source>
        <dbReference type="ARBA" id="ARBA00006753"/>
    </source>
</evidence>
<dbReference type="EC" id="1.1.1.3" evidence="5 18"/>
<evidence type="ECO:0000256" key="8">
    <source>
        <dbReference type="ARBA" id="ARBA00022697"/>
    </source>
</evidence>
<keyword evidence="10 18" id="KW-0560">Oxidoreductase</keyword>
<evidence type="ECO:0000313" key="22">
    <source>
        <dbReference type="Proteomes" id="UP000325516"/>
    </source>
</evidence>
<dbReference type="InterPro" id="IPR019811">
    <property type="entry name" value="HDH_CS"/>
</dbReference>
<dbReference type="InterPro" id="IPR001342">
    <property type="entry name" value="HDH_cat"/>
</dbReference>
<comment type="cofactor">
    <cofactor evidence="1">
        <name>a metal cation</name>
        <dbReference type="ChEBI" id="CHEBI:25213"/>
    </cofactor>
</comment>
<organism evidence="21 22">
    <name type="scientific">Microbacterium lushaniae</name>
    <dbReference type="NCBI Taxonomy" id="2614639"/>
    <lineage>
        <taxon>Bacteria</taxon>
        <taxon>Bacillati</taxon>
        <taxon>Actinomycetota</taxon>
        <taxon>Actinomycetes</taxon>
        <taxon>Micrococcales</taxon>
        <taxon>Microbacteriaceae</taxon>
        <taxon>Microbacterium</taxon>
    </lineage>
</organism>
<dbReference type="InterPro" id="IPR036291">
    <property type="entry name" value="NAD(P)-bd_dom_sf"/>
</dbReference>
<evidence type="ECO:0000256" key="12">
    <source>
        <dbReference type="ARBA" id="ARBA00023167"/>
    </source>
</evidence>
<evidence type="ECO:0000256" key="16">
    <source>
        <dbReference type="PIRSR" id="PIRSR000098-1"/>
    </source>
</evidence>
<dbReference type="InterPro" id="IPR045865">
    <property type="entry name" value="ACT-like_dom_sf"/>
</dbReference>
<feature type="binding site" evidence="17">
    <location>
        <begin position="12"/>
        <end position="19"/>
    </location>
    <ligand>
        <name>NADP(+)</name>
        <dbReference type="ChEBI" id="CHEBI:58349"/>
    </ligand>
</feature>
<evidence type="ECO:0000256" key="18">
    <source>
        <dbReference type="RuleBase" id="RU000579"/>
    </source>
</evidence>
<dbReference type="FunFam" id="3.30.360.10:FF:000005">
    <property type="entry name" value="Homoserine dehydrogenase"/>
    <property type="match status" value="1"/>
</dbReference>
<keyword evidence="8 18" id="KW-0791">Threonine biosynthesis</keyword>
<evidence type="ECO:0000256" key="13">
    <source>
        <dbReference type="ARBA" id="ARBA00044930"/>
    </source>
</evidence>
<feature type="binding site" evidence="17">
    <location>
        <position position="106"/>
    </location>
    <ligand>
        <name>NADPH</name>
        <dbReference type="ChEBI" id="CHEBI:57783"/>
    </ligand>
</feature>
<evidence type="ECO:0000256" key="6">
    <source>
        <dbReference type="ARBA" id="ARBA00013376"/>
    </source>
</evidence>
<dbReference type="UniPathway" id="UPA00050">
    <property type="reaction ID" value="UER00063"/>
</dbReference>
<evidence type="ECO:0000256" key="10">
    <source>
        <dbReference type="ARBA" id="ARBA00023002"/>
    </source>
</evidence>
<evidence type="ECO:0000259" key="20">
    <source>
        <dbReference type="PROSITE" id="PS51671"/>
    </source>
</evidence>
<comment type="catalytic activity">
    <reaction evidence="14">
        <text>L-homoserine + NADP(+) = L-aspartate 4-semialdehyde + NADPH + H(+)</text>
        <dbReference type="Rhea" id="RHEA:15761"/>
        <dbReference type="ChEBI" id="CHEBI:15378"/>
        <dbReference type="ChEBI" id="CHEBI:57476"/>
        <dbReference type="ChEBI" id="CHEBI:57783"/>
        <dbReference type="ChEBI" id="CHEBI:58349"/>
        <dbReference type="ChEBI" id="CHEBI:537519"/>
        <dbReference type="EC" id="1.1.1.3"/>
    </reaction>
    <physiologicalReaction direction="right-to-left" evidence="14">
        <dbReference type="Rhea" id="RHEA:15763"/>
    </physiologicalReaction>
</comment>
<dbReference type="InterPro" id="IPR005106">
    <property type="entry name" value="Asp/hSer_DH_NAD-bd"/>
</dbReference>
<dbReference type="GO" id="GO:0004412">
    <property type="term" value="F:homoserine dehydrogenase activity"/>
    <property type="evidence" value="ECO:0007669"/>
    <property type="project" value="UniProtKB-EC"/>
</dbReference>
<proteinExistence type="inferred from homology"/>
<dbReference type="CDD" id="cd04881">
    <property type="entry name" value="ACT_HSDH-Hom"/>
    <property type="match status" value="1"/>
</dbReference>
<evidence type="ECO:0000256" key="3">
    <source>
        <dbReference type="ARBA" id="ARBA00005062"/>
    </source>
</evidence>
<dbReference type="GO" id="GO:0009088">
    <property type="term" value="P:threonine biosynthetic process"/>
    <property type="evidence" value="ECO:0007669"/>
    <property type="project" value="UniProtKB-UniPathway"/>
</dbReference>
<dbReference type="NCBIfam" id="NF004976">
    <property type="entry name" value="PRK06349.1"/>
    <property type="match status" value="1"/>
</dbReference>
<dbReference type="GO" id="GO:0009086">
    <property type="term" value="P:methionine biosynthetic process"/>
    <property type="evidence" value="ECO:0007669"/>
    <property type="project" value="UniProtKB-KW"/>
</dbReference>
<evidence type="ECO:0000256" key="9">
    <source>
        <dbReference type="ARBA" id="ARBA00022857"/>
    </source>
</evidence>
<dbReference type="Pfam" id="PF03447">
    <property type="entry name" value="NAD_binding_3"/>
    <property type="match status" value="1"/>
</dbReference>
<evidence type="ECO:0000256" key="2">
    <source>
        <dbReference type="ARBA" id="ARBA00005056"/>
    </source>
</evidence>
<evidence type="ECO:0000313" key="21">
    <source>
        <dbReference type="EMBL" id="QEW02586.1"/>
    </source>
</evidence>
<evidence type="ECO:0000256" key="19">
    <source>
        <dbReference type="RuleBase" id="RU004171"/>
    </source>
</evidence>
<name>A0A5J6L2L9_9MICO</name>
<evidence type="ECO:0000256" key="15">
    <source>
        <dbReference type="ARBA" id="ARBA00049031"/>
    </source>
</evidence>
<dbReference type="SUPFAM" id="SSF55347">
    <property type="entry name" value="Glyceraldehyde-3-phosphate dehydrogenase-like, C-terminal domain"/>
    <property type="match status" value="1"/>
</dbReference>
<dbReference type="InterPro" id="IPR016204">
    <property type="entry name" value="HDH"/>
</dbReference>
<dbReference type="PROSITE" id="PS01042">
    <property type="entry name" value="HOMOSER_DHGENASE"/>
    <property type="match status" value="1"/>
</dbReference>
<dbReference type="PANTHER" id="PTHR43331:SF1">
    <property type="entry name" value="HOMOSERINE DEHYDROGENASE"/>
    <property type="match status" value="1"/>
</dbReference>
<comment type="function">
    <text evidence="13">Catalyzes the conversion of L-aspartate-beta-semialdehyde (L-Asa) to L-homoserine (L-Hse), the third step in the biosynthesis of threonine and methionine from aspartate.</text>
</comment>
<dbReference type="GO" id="GO:0050661">
    <property type="term" value="F:NADP binding"/>
    <property type="evidence" value="ECO:0007669"/>
    <property type="project" value="InterPro"/>
</dbReference>
<reference evidence="22" key="1">
    <citation type="submission" date="2019-09" db="EMBL/GenBank/DDBJ databases">
        <title>Mumia zhuanghuii sp. nov. isolated from the intestinal contents of plateau pika (Ochotona curzoniae) in the Qinghai-Tibet plateau of China.</title>
        <authorList>
            <person name="Tian Z."/>
        </authorList>
    </citation>
    <scope>NUCLEOTIDE SEQUENCE [LARGE SCALE GENOMIC DNA]</scope>
    <source>
        <strain evidence="22">L-031</strain>
    </source>
</reference>
<dbReference type="SUPFAM" id="SSF55021">
    <property type="entry name" value="ACT-like"/>
    <property type="match status" value="1"/>
</dbReference>
<dbReference type="PROSITE" id="PS51671">
    <property type="entry name" value="ACT"/>
    <property type="match status" value="1"/>
</dbReference>
<accession>A0A5J6L2L9</accession>
<dbReference type="AlphaFoldDB" id="A0A5J6L2L9"/>
<keyword evidence="11" id="KW-0915">Sodium</keyword>
<dbReference type="EMBL" id="CP044232">
    <property type="protein sequence ID" value="QEW02586.1"/>
    <property type="molecule type" value="Genomic_DNA"/>
</dbReference>
<keyword evidence="7 18" id="KW-0028">Amino-acid biosynthesis</keyword>
<sequence length="454" mass="47143">MTDYRRLRVALLGAGAVGSQVAALLLRHADELADRAGATLELVGIAVRDLDATRDVELPRELLTTDPEPLLVGSDIVIELMGGIEPARTNLLQAINAGADVVTANKALLATHGPEIFDAADQVGAQVYYEAAAAGAIPIIRPLRDSLAGDRVQRIMGIVNGTTNYILDRMDAEGAEFADVLAQAQALGFAEADPTADVEGYDAAQKAAILASLAFHTTVPLDKVHREGITAIDKDMIDAARHAGYVIKLLAVCERLPGDDDTGESISVRVYPALVDRAHPLASVHGANNAVFVQAEAAGDLMFYGAGAGGVQTASAVLGDVVSAARRHIAGGKGVGESTRANLAVAPIGRVTTRYQITLEVDDRPGVLATVAGILSDGHVSIATVEQTVIEPAPGSPVTPADAPAAASAPAIPMARLVIGTHRAREQHLSDTVARLAESDVVERVVSVLRVEGD</sequence>
<dbReference type="Pfam" id="PF01842">
    <property type="entry name" value="ACT"/>
    <property type="match status" value="1"/>
</dbReference>
<dbReference type="PIRSF" id="PIRSF000098">
    <property type="entry name" value="Homoser_dehydrog"/>
    <property type="match status" value="1"/>
</dbReference>
<comment type="pathway">
    <text evidence="2 18">Amino-acid biosynthesis; L-threonine biosynthesis; L-threonine from L-aspartate: step 3/5.</text>
</comment>
<dbReference type="Gene3D" id="3.30.70.260">
    <property type="match status" value="1"/>
</dbReference>
<feature type="binding site" evidence="17">
    <location>
        <position position="191"/>
    </location>
    <ligand>
        <name>L-homoserine</name>
        <dbReference type="ChEBI" id="CHEBI:57476"/>
    </ligand>
</feature>
<evidence type="ECO:0000256" key="5">
    <source>
        <dbReference type="ARBA" id="ARBA00013213"/>
    </source>
</evidence>
<dbReference type="Gene3D" id="3.30.360.10">
    <property type="entry name" value="Dihydrodipicolinate Reductase, domain 2"/>
    <property type="match status" value="1"/>
</dbReference>
<evidence type="ECO:0000256" key="7">
    <source>
        <dbReference type="ARBA" id="ARBA00022605"/>
    </source>
</evidence>
<feature type="active site" description="Proton donor" evidence="16">
    <location>
        <position position="206"/>
    </location>
</feature>
<keyword evidence="12 18" id="KW-0486">Methionine biosynthesis</keyword>
<comment type="pathway">
    <text evidence="3 18">Amino-acid biosynthesis; L-methionine biosynthesis via de novo pathway; L-homoserine from L-aspartate: step 3/3.</text>
</comment>
<evidence type="ECO:0000256" key="1">
    <source>
        <dbReference type="ARBA" id="ARBA00001920"/>
    </source>
</evidence>
<evidence type="ECO:0000256" key="14">
    <source>
        <dbReference type="ARBA" id="ARBA00048841"/>
    </source>
</evidence>
<protein>
    <recommendedName>
        <fullName evidence="6 18">Homoserine dehydrogenase</fullName>
        <ecNumber evidence="5 18">1.1.1.3</ecNumber>
    </recommendedName>
</protein>
<evidence type="ECO:0000256" key="17">
    <source>
        <dbReference type="PIRSR" id="PIRSR000098-2"/>
    </source>
</evidence>
<dbReference type="PANTHER" id="PTHR43331">
    <property type="entry name" value="HOMOSERINE DEHYDROGENASE"/>
    <property type="match status" value="1"/>
</dbReference>
<gene>
    <name evidence="21" type="ORF">F6J85_05360</name>
</gene>
<dbReference type="Gene3D" id="3.40.50.720">
    <property type="entry name" value="NAD(P)-binding Rossmann-like Domain"/>
    <property type="match status" value="1"/>
</dbReference>
<keyword evidence="9 17" id="KW-0521">NADP</keyword>
<feature type="domain" description="ACT" evidence="20">
    <location>
        <begin position="356"/>
        <end position="453"/>
    </location>
</feature>
<dbReference type="RefSeq" id="WP_150924152.1">
    <property type="nucleotide sequence ID" value="NZ_CP044232.1"/>
</dbReference>
<dbReference type="KEGG" id="mlz:F6J85_05360"/>
<dbReference type="SUPFAM" id="SSF51735">
    <property type="entry name" value="NAD(P)-binding Rossmann-fold domains"/>
    <property type="match status" value="1"/>
</dbReference>
<keyword evidence="22" id="KW-1185">Reference proteome</keyword>
<comment type="catalytic activity">
    <reaction evidence="15">
        <text>L-homoserine + NAD(+) = L-aspartate 4-semialdehyde + NADH + H(+)</text>
        <dbReference type="Rhea" id="RHEA:15757"/>
        <dbReference type="ChEBI" id="CHEBI:15378"/>
        <dbReference type="ChEBI" id="CHEBI:57476"/>
        <dbReference type="ChEBI" id="CHEBI:57540"/>
        <dbReference type="ChEBI" id="CHEBI:57945"/>
        <dbReference type="ChEBI" id="CHEBI:537519"/>
        <dbReference type="EC" id="1.1.1.3"/>
    </reaction>
    <physiologicalReaction direction="right-to-left" evidence="15">
        <dbReference type="Rhea" id="RHEA:15759"/>
    </physiologicalReaction>
</comment>
<evidence type="ECO:0000256" key="11">
    <source>
        <dbReference type="ARBA" id="ARBA00023053"/>
    </source>
</evidence>
<dbReference type="Proteomes" id="UP000325516">
    <property type="component" value="Chromosome"/>
</dbReference>
<dbReference type="UniPathway" id="UPA00051">
    <property type="reaction ID" value="UER00465"/>
</dbReference>